<protein>
    <submittedName>
        <fullName evidence="1">Uncharacterized protein</fullName>
    </submittedName>
</protein>
<dbReference type="STRING" id="235985.SAMN05414137_10946"/>
<dbReference type="RefSeq" id="WP_042457003.1">
    <property type="nucleotide sequence ID" value="NZ_BBPN01000045.1"/>
</dbReference>
<accession>A0A1H7QIV6</accession>
<reference evidence="2" key="1">
    <citation type="submission" date="2016-10" db="EMBL/GenBank/DDBJ databases">
        <authorList>
            <person name="Varghese N."/>
        </authorList>
    </citation>
    <scope>NUCLEOTIDE SEQUENCE [LARGE SCALE GENOMIC DNA]</scope>
    <source>
        <strain evidence="2">DSM 45096 / BCRC 16803 / CGMCC 4.1857 / CIP 109030 / JCM 12277 / KCTC 19219 / NBRC 100920 / 33214</strain>
    </source>
</reference>
<dbReference type="EMBL" id="FOAZ01000009">
    <property type="protein sequence ID" value="SEL47856.1"/>
    <property type="molecule type" value="Genomic_DNA"/>
</dbReference>
<dbReference type="Proteomes" id="UP000183015">
    <property type="component" value="Unassembled WGS sequence"/>
</dbReference>
<evidence type="ECO:0000313" key="1">
    <source>
        <dbReference type="EMBL" id="SEL47856.1"/>
    </source>
</evidence>
<organism evidence="1 2">
    <name type="scientific">Streptacidiphilus jiangxiensis</name>
    <dbReference type="NCBI Taxonomy" id="235985"/>
    <lineage>
        <taxon>Bacteria</taxon>
        <taxon>Bacillati</taxon>
        <taxon>Actinomycetota</taxon>
        <taxon>Actinomycetes</taxon>
        <taxon>Kitasatosporales</taxon>
        <taxon>Streptomycetaceae</taxon>
        <taxon>Streptacidiphilus</taxon>
    </lineage>
</organism>
<dbReference type="AlphaFoldDB" id="A0A1H7QIV6"/>
<evidence type="ECO:0000313" key="2">
    <source>
        <dbReference type="Proteomes" id="UP000183015"/>
    </source>
</evidence>
<gene>
    <name evidence="1" type="ORF">SAMN05414137_10946</name>
</gene>
<keyword evidence="2" id="KW-1185">Reference proteome</keyword>
<proteinExistence type="predicted"/>
<sequence length="82" mass="8917">MSVHVTVMPAAIPPHLRTEEITRQLNYNDGLDVEFVFEVLPSGALVVWKGNPGSDVGSAIELVYGPAAWESVQGTPRRDTLN</sequence>
<dbReference type="eggNOG" id="ENOG5031RKX">
    <property type="taxonomic scope" value="Bacteria"/>
</dbReference>
<dbReference type="OrthoDB" id="4237738at2"/>
<name>A0A1H7QIV6_STRJI</name>